<name>G9NI63_HYPAI</name>
<evidence type="ECO:0000313" key="3">
    <source>
        <dbReference type="Proteomes" id="UP000005426"/>
    </source>
</evidence>
<dbReference type="eggNOG" id="ENOG502SUZ5">
    <property type="taxonomic scope" value="Eukaryota"/>
</dbReference>
<dbReference type="GeneID" id="25775755"/>
<dbReference type="Proteomes" id="UP000005426">
    <property type="component" value="Unassembled WGS sequence"/>
</dbReference>
<dbReference type="OrthoDB" id="194358at2759"/>
<dbReference type="PANTHER" id="PTHR24148:SF78">
    <property type="entry name" value="HETEROKARYON INCOMPATIBILITY DOMAIN-CONTAINING PROTEIN"/>
    <property type="match status" value="1"/>
</dbReference>
<dbReference type="PANTHER" id="PTHR24148">
    <property type="entry name" value="ANKYRIN REPEAT DOMAIN-CONTAINING PROTEIN 39 HOMOLOG-RELATED"/>
    <property type="match status" value="1"/>
</dbReference>
<feature type="domain" description="Heterokaryon incompatibility" evidence="1">
    <location>
        <begin position="48"/>
        <end position="208"/>
    </location>
</feature>
<feature type="non-terminal residue" evidence="2">
    <location>
        <position position="501"/>
    </location>
</feature>
<organism evidence="2 3">
    <name type="scientific">Hypocrea atroviridis (strain ATCC 20476 / IMI 206040)</name>
    <name type="common">Trichoderma atroviride</name>
    <dbReference type="NCBI Taxonomy" id="452589"/>
    <lineage>
        <taxon>Eukaryota</taxon>
        <taxon>Fungi</taxon>
        <taxon>Dikarya</taxon>
        <taxon>Ascomycota</taxon>
        <taxon>Pezizomycotina</taxon>
        <taxon>Sordariomycetes</taxon>
        <taxon>Hypocreomycetidae</taxon>
        <taxon>Hypocreales</taxon>
        <taxon>Hypocreaceae</taxon>
        <taxon>Trichoderma</taxon>
    </lineage>
</organism>
<sequence length="501" mass="57605">MGKYSHEPLNLDRPAIRLLHLHPGSNNSEISCSLSLVELNQRNDTISYEALSYTWGFLDLFERIIVDGCYLNVTYNLHSVLQQLRYSDVDRILWIDAVCIDQENMKERGHQVEQMSKIYSEAERVIFWLGPGTVETDMLMESLRVLQHESIHHHFGDWSLQDDRWKNLWACMETTFESFHKKFRTLQREGLRQLLARPWFRRVWILQEVALAKAGIIVCGRKNVSARLFGLIPLFLEIKPDPHSQSVLDIMPSPWRKTSWWSKSPNLRTLLSSFGDSEATEPRDLVYALRGMSSDAAEKDGIIPDYDKSEENLVREVVQFVEHCELEGLPLETRPRSVRNLIKCLRALDLGRCMALAKRSSPHEIEMFLEKSKVRVNQEIFTTAVACDNTGEVVEILLRYRQREFILDDTILLPAAKNEIGAKGVFEVLFRYARGQITISDKALIAVAGNELCGDGIFEVILRYQGDRITIPEGVLAAAVENKQCGDRIIKVLARYREDKI</sequence>
<dbReference type="EMBL" id="ABDG02000016">
    <property type="protein sequence ID" value="EHK49476.1"/>
    <property type="molecule type" value="Genomic_DNA"/>
</dbReference>
<keyword evidence="3" id="KW-1185">Reference proteome</keyword>
<reference evidence="2 3" key="1">
    <citation type="journal article" date="2011" name="Genome Biol.">
        <title>Comparative genome sequence analysis underscores mycoparasitism as the ancestral life style of Trichoderma.</title>
        <authorList>
            <person name="Kubicek C.P."/>
            <person name="Herrera-Estrella A."/>
            <person name="Seidl-Seiboth V."/>
            <person name="Martinez D.A."/>
            <person name="Druzhinina I.S."/>
            <person name="Thon M."/>
            <person name="Zeilinger S."/>
            <person name="Casas-Flores S."/>
            <person name="Horwitz B.A."/>
            <person name="Mukherjee P.K."/>
            <person name="Mukherjee M."/>
            <person name="Kredics L."/>
            <person name="Alcaraz L.D."/>
            <person name="Aerts A."/>
            <person name="Antal Z."/>
            <person name="Atanasova L."/>
            <person name="Cervantes-Badillo M.G."/>
            <person name="Challacombe J."/>
            <person name="Chertkov O."/>
            <person name="McCluskey K."/>
            <person name="Coulpier F."/>
            <person name="Deshpande N."/>
            <person name="von Doehren H."/>
            <person name="Ebbole D.J."/>
            <person name="Esquivel-Naranjo E.U."/>
            <person name="Fekete E."/>
            <person name="Flipphi M."/>
            <person name="Glaser F."/>
            <person name="Gomez-Rodriguez E.Y."/>
            <person name="Gruber S."/>
            <person name="Han C."/>
            <person name="Henrissat B."/>
            <person name="Hermosa R."/>
            <person name="Hernandez-Onate M."/>
            <person name="Karaffa L."/>
            <person name="Kosti I."/>
            <person name="Le Crom S."/>
            <person name="Lindquist E."/>
            <person name="Lucas S."/>
            <person name="Luebeck M."/>
            <person name="Luebeck P.S."/>
            <person name="Margeot A."/>
            <person name="Metz B."/>
            <person name="Misra M."/>
            <person name="Nevalainen H."/>
            <person name="Omann M."/>
            <person name="Packer N."/>
            <person name="Perrone G."/>
            <person name="Uresti-Rivera E.E."/>
            <person name="Salamov A."/>
            <person name="Schmoll M."/>
            <person name="Seiboth B."/>
            <person name="Shapiro H."/>
            <person name="Sukno S."/>
            <person name="Tamayo-Ramos J.A."/>
            <person name="Tisch D."/>
            <person name="Wiest A."/>
            <person name="Wilkinson H.H."/>
            <person name="Zhang M."/>
            <person name="Coutinho P.M."/>
            <person name="Kenerley C.M."/>
            <person name="Monte E."/>
            <person name="Baker S.E."/>
            <person name="Grigoriev I.V."/>
        </authorList>
    </citation>
    <scope>NUCLEOTIDE SEQUENCE [LARGE SCALE GENOMIC DNA]</scope>
    <source>
        <strain evidence="3">ATCC 20476 / IMI 206040</strain>
    </source>
</reference>
<dbReference type="OMA" id="VEHCELE"/>
<dbReference type="STRING" id="452589.G9NI63"/>
<dbReference type="AlphaFoldDB" id="G9NI63"/>
<evidence type="ECO:0000259" key="1">
    <source>
        <dbReference type="Pfam" id="PF06985"/>
    </source>
</evidence>
<dbReference type="InterPro" id="IPR010730">
    <property type="entry name" value="HET"/>
</dbReference>
<dbReference type="KEGG" id="tatv:25775755"/>
<dbReference type="HOGENOM" id="CLU_004184_3_5_1"/>
<dbReference type="InterPro" id="IPR052895">
    <property type="entry name" value="HetReg/Transcr_Mod"/>
</dbReference>
<dbReference type="InterPro" id="IPR055530">
    <property type="entry name" value="DUF7104"/>
</dbReference>
<gene>
    <name evidence="2" type="ORF">TRIATDRAFT_144106</name>
</gene>
<dbReference type="Pfam" id="PF23397">
    <property type="entry name" value="DUF7104"/>
    <property type="match status" value="2"/>
</dbReference>
<protein>
    <recommendedName>
        <fullName evidence="1">Heterokaryon incompatibility domain-containing protein</fullName>
    </recommendedName>
</protein>
<proteinExistence type="predicted"/>
<accession>G9NI63</accession>
<evidence type="ECO:0000313" key="2">
    <source>
        <dbReference type="EMBL" id="EHK49476.1"/>
    </source>
</evidence>
<dbReference type="Pfam" id="PF06985">
    <property type="entry name" value="HET"/>
    <property type="match status" value="1"/>
</dbReference>
<comment type="caution">
    <text evidence="2">The sequence shown here is derived from an EMBL/GenBank/DDBJ whole genome shotgun (WGS) entry which is preliminary data.</text>
</comment>